<feature type="domain" description="Acyl-CoA dehydrogenase/oxidase C-terminal" evidence="6">
    <location>
        <begin position="231"/>
        <end position="371"/>
    </location>
</feature>
<evidence type="ECO:0000259" key="7">
    <source>
        <dbReference type="Pfam" id="PF02770"/>
    </source>
</evidence>
<dbReference type="InterPro" id="IPR046373">
    <property type="entry name" value="Acyl-CoA_Oxase/DH_mid-dom_sf"/>
</dbReference>
<dbReference type="SUPFAM" id="SSF56645">
    <property type="entry name" value="Acyl-CoA dehydrogenase NM domain-like"/>
    <property type="match status" value="1"/>
</dbReference>
<evidence type="ECO:0000256" key="5">
    <source>
        <dbReference type="RuleBase" id="RU362125"/>
    </source>
</evidence>
<comment type="similarity">
    <text evidence="2 5">Belongs to the acyl-CoA dehydrogenase family.</text>
</comment>
<dbReference type="AlphaFoldDB" id="A0A1V0TLJ2"/>
<proteinExistence type="inferred from homology"/>
<dbReference type="InterPro" id="IPR009075">
    <property type="entry name" value="AcylCo_DH/oxidase_C"/>
</dbReference>
<dbReference type="InterPro" id="IPR036250">
    <property type="entry name" value="AcylCo_DH-like_C"/>
</dbReference>
<name>A0A1V0TLJ2_9ACTN</name>
<keyword evidence="3 5" id="KW-0285">Flavoprotein</keyword>
<dbReference type="Pfam" id="PF00441">
    <property type="entry name" value="Acyl-CoA_dh_1"/>
    <property type="match status" value="1"/>
</dbReference>
<evidence type="ECO:0000259" key="8">
    <source>
        <dbReference type="Pfam" id="PF02771"/>
    </source>
</evidence>
<dbReference type="Gene3D" id="1.20.140.10">
    <property type="entry name" value="Butyryl-CoA Dehydrogenase, subunit A, domain 3"/>
    <property type="match status" value="1"/>
</dbReference>
<evidence type="ECO:0000256" key="4">
    <source>
        <dbReference type="ARBA" id="ARBA00022827"/>
    </source>
</evidence>
<dbReference type="Pfam" id="PF02770">
    <property type="entry name" value="Acyl-CoA_dh_M"/>
    <property type="match status" value="1"/>
</dbReference>
<evidence type="ECO:0000313" key="10">
    <source>
        <dbReference type="Proteomes" id="UP000192726"/>
    </source>
</evidence>
<dbReference type="InterPro" id="IPR013786">
    <property type="entry name" value="AcylCoA_DH/ox_N"/>
</dbReference>
<keyword evidence="10" id="KW-1185">Reference proteome</keyword>
<dbReference type="InterPro" id="IPR006091">
    <property type="entry name" value="Acyl-CoA_Oxase/DH_mid-dom"/>
</dbReference>
<dbReference type="PANTHER" id="PTHR43884">
    <property type="entry name" value="ACYL-COA DEHYDROGENASE"/>
    <property type="match status" value="1"/>
</dbReference>
<evidence type="ECO:0008006" key="11">
    <source>
        <dbReference type="Google" id="ProtNLM"/>
    </source>
</evidence>
<evidence type="ECO:0000256" key="2">
    <source>
        <dbReference type="ARBA" id="ARBA00009347"/>
    </source>
</evidence>
<dbReference type="SUPFAM" id="SSF47203">
    <property type="entry name" value="Acyl-CoA dehydrogenase C-terminal domain-like"/>
    <property type="match status" value="1"/>
</dbReference>
<evidence type="ECO:0000256" key="3">
    <source>
        <dbReference type="ARBA" id="ARBA00022630"/>
    </source>
</evidence>
<keyword evidence="5" id="KW-0560">Oxidoreductase</keyword>
<dbReference type="KEGG" id="sgv:B1H19_06055"/>
<dbReference type="InterPro" id="IPR037069">
    <property type="entry name" value="AcylCoA_DH/ox_N_sf"/>
</dbReference>
<dbReference type="Proteomes" id="UP000192726">
    <property type="component" value="Chromosome"/>
</dbReference>
<comment type="cofactor">
    <cofactor evidence="1 5">
        <name>FAD</name>
        <dbReference type="ChEBI" id="CHEBI:57692"/>
    </cofactor>
</comment>
<dbReference type="GO" id="GO:0050660">
    <property type="term" value="F:flavin adenine dinucleotide binding"/>
    <property type="evidence" value="ECO:0007669"/>
    <property type="project" value="InterPro"/>
</dbReference>
<dbReference type="Gene3D" id="1.10.540.10">
    <property type="entry name" value="Acyl-CoA dehydrogenase/oxidase, N-terminal domain"/>
    <property type="match status" value="1"/>
</dbReference>
<protein>
    <recommendedName>
        <fullName evidence="11">Acyl-CoA dehydrogenase</fullName>
    </recommendedName>
</protein>
<dbReference type="GO" id="GO:0003995">
    <property type="term" value="F:acyl-CoA dehydrogenase activity"/>
    <property type="evidence" value="ECO:0007669"/>
    <property type="project" value="TreeGrafter"/>
</dbReference>
<dbReference type="CDD" id="cd00567">
    <property type="entry name" value="ACAD"/>
    <property type="match status" value="1"/>
</dbReference>
<reference evidence="9 10" key="1">
    <citation type="submission" date="2017-04" db="EMBL/GenBank/DDBJ databases">
        <title>Complete Genome Sequence of Streptomyces gilvosporeus F607, a Capable Producer of Natamycin.</title>
        <authorList>
            <person name="Zong G."/>
            <person name="Zhong C."/>
            <person name="Fu J."/>
            <person name="Qin R."/>
            <person name="Cao G."/>
        </authorList>
    </citation>
    <scope>NUCLEOTIDE SEQUENCE [LARGE SCALE GENOMIC DNA]</scope>
    <source>
        <strain evidence="9 10">F607</strain>
    </source>
</reference>
<evidence type="ECO:0000313" key="9">
    <source>
        <dbReference type="EMBL" id="ARF53799.1"/>
    </source>
</evidence>
<gene>
    <name evidence="9" type="ORF">B1H19_06055</name>
</gene>
<keyword evidence="4 5" id="KW-0274">FAD</keyword>
<accession>A0A1V0TLJ2</accession>
<evidence type="ECO:0000256" key="1">
    <source>
        <dbReference type="ARBA" id="ARBA00001974"/>
    </source>
</evidence>
<organism evidence="9 10">
    <name type="scientific">Streptomyces gilvosporeus</name>
    <dbReference type="NCBI Taxonomy" id="553510"/>
    <lineage>
        <taxon>Bacteria</taxon>
        <taxon>Bacillati</taxon>
        <taxon>Actinomycetota</taxon>
        <taxon>Actinomycetes</taxon>
        <taxon>Kitasatosporales</taxon>
        <taxon>Streptomycetaceae</taxon>
        <taxon>Streptomyces</taxon>
    </lineage>
</organism>
<feature type="domain" description="Acyl-CoA oxidase/dehydrogenase middle" evidence="7">
    <location>
        <begin position="141"/>
        <end position="218"/>
    </location>
</feature>
<dbReference type="InterPro" id="IPR009100">
    <property type="entry name" value="AcylCoA_DH/oxidase_NM_dom_sf"/>
</dbReference>
<feature type="domain" description="Acyl-CoA dehydrogenase/oxidase N-terminal" evidence="8">
    <location>
        <begin position="27"/>
        <end position="127"/>
    </location>
</feature>
<dbReference type="PANTHER" id="PTHR43884:SF12">
    <property type="entry name" value="ISOVALERYL-COA DEHYDROGENASE, MITOCHONDRIAL-RELATED"/>
    <property type="match status" value="1"/>
</dbReference>
<dbReference type="EMBL" id="CP020569">
    <property type="protein sequence ID" value="ARF53799.1"/>
    <property type="molecule type" value="Genomic_DNA"/>
</dbReference>
<dbReference type="Gene3D" id="2.40.110.10">
    <property type="entry name" value="Butyryl-CoA Dehydrogenase, subunit A, domain 2"/>
    <property type="match status" value="1"/>
</dbReference>
<evidence type="ECO:0000259" key="6">
    <source>
        <dbReference type="Pfam" id="PF00441"/>
    </source>
</evidence>
<sequence>MRGRPAPMALWTAHDDLAALVRERWGALLARVNADVSERYAAGEPLPRWFAKAAADSGLTSFAVPREAGGQGAGPRAWGRVLEEIGYLCEDDAVPYTVSMQAGIATALWEADRRAPARRYVPPIVEGTSLAALAYSEDADPFAPSTLLHHTGDGFLLTGHKTHVSGAALADVFLTYARDDNGDMVALIVERDDPGVRLGPTASVGHRTNGPRTLTFRDTPVPADRIVAARDGLGHAQCFLNARRLVAACGPLGRARALLERCARRTASTTRYGRPLSELPNVQGALGRMYIALEAAQAMLHRAFDRAESGRCDPLFDPVVTAAKHFVVEQLRFVTDQSFRVLGGHSCYGDPRYGRALRDVTDLIVAAGAQDTLEVLLGTVAVSACHTSSRKDDPS</sequence>
<dbReference type="Pfam" id="PF02771">
    <property type="entry name" value="Acyl-CoA_dh_N"/>
    <property type="match status" value="1"/>
</dbReference>
<dbReference type="PIRSF" id="PIRSF016578">
    <property type="entry name" value="HsaA"/>
    <property type="match status" value="1"/>
</dbReference>
<dbReference type="STRING" id="553510.B1H19_06055"/>